<dbReference type="AlphaFoldDB" id="A0A0M0H254"/>
<evidence type="ECO:0000256" key="1">
    <source>
        <dbReference type="ARBA" id="ARBA00022801"/>
    </source>
</evidence>
<evidence type="ECO:0000313" key="3">
    <source>
        <dbReference type="EMBL" id="KON96144.1"/>
    </source>
</evidence>
<evidence type="ECO:0000313" key="6">
    <source>
        <dbReference type="Proteomes" id="UP000182836"/>
    </source>
</evidence>
<gene>
    <name evidence="3" type="ORF">AF333_12280</name>
    <name evidence="4" type="ORF">SAMN04487909_10727</name>
</gene>
<name>A0A0M0H254_ANEMI</name>
<proteinExistence type="predicted"/>
<keyword evidence="1" id="KW-0378">Hydrolase</keyword>
<dbReference type="Pfam" id="PF02018">
    <property type="entry name" value="CBM_4_9"/>
    <property type="match status" value="1"/>
</dbReference>
<reference evidence="3 5" key="1">
    <citation type="submission" date="2015-07" db="EMBL/GenBank/DDBJ databases">
        <title>Fjat-14205 dsm 2895.</title>
        <authorList>
            <person name="Liu B."/>
            <person name="Wang J."/>
            <person name="Zhu Y."/>
            <person name="Liu G."/>
            <person name="Chen Q."/>
            <person name="Chen Z."/>
            <person name="Lan J."/>
            <person name="Che J."/>
            <person name="Ge C."/>
            <person name="Shi H."/>
            <person name="Pan Z."/>
            <person name="Liu X."/>
        </authorList>
    </citation>
    <scope>NUCLEOTIDE SEQUENCE [LARGE SCALE GENOMIC DNA]</scope>
    <source>
        <strain evidence="3 5">DSM 2895</strain>
    </source>
</reference>
<protein>
    <submittedName>
        <fullName evidence="4">Carbohydrate binding domain-containing protein</fullName>
    </submittedName>
</protein>
<dbReference type="EMBL" id="LGUG01000004">
    <property type="protein sequence ID" value="KON96144.1"/>
    <property type="molecule type" value="Genomic_DNA"/>
</dbReference>
<evidence type="ECO:0000313" key="4">
    <source>
        <dbReference type="EMBL" id="SDI73043.1"/>
    </source>
</evidence>
<accession>A0A0M0H254</accession>
<dbReference type="PATRIC" id="fig|47500.9.peg.3782"/>
<dbReference type="GeneID" id="42305952"/>
<dbReference type="InterPro" id="IPR003305">
    <property type="entry name" value="CenC_carb-bd"/>
</dbReference>
<evidence type="ECO:0000259" key="2">
    <source>
        <dbReference type="Pfam" id="PF02018"/>
    </source>
</evidence>
<dbReference type="OrthoDB" id="3333873at2"/>
<sequence>MSKKYKSKTSLTKSKKIKISQVNRIRNGGFENSTLSPWIPRGGGPGQILLTTTNPHSGLQAVRIAALPNQNLSITQRTLLLRTGRIYQVDFWVRRITAATTGFLRIRLGPLFLNLPIELIPLSTYRQFTIGFSVPRSGGLRFVTRELEVRVISTTNLTDIVIDDVSLSL</sequence>
<evidence type="ECO:0000313" key="5">
    <source>
        <dbReference type="Proteomes" id="UP000037269"/>
    </source>
</evidence>
<organism evidence="3 5">
    <name type="scientific">Aneurinibacillus migulanus</name>
    <name type="common">Bacillus migulanus</name>
    <dbReference type="NCBI Taxonomy" id="47500"/>
    <lineage>
        <taxon>Bacteria</taxon>
        <taxon>Bacillati</taxon>
        <taxon>Bacillota</taxon>
        <taxon>Bacilli</taxon>
        <taxon>Bacillales</taxon>
        <taxon>Paenibacillaceae</taxon>
        <taxon>Aneurinibacillus group</taxon>
        <taxon>Aneurinibacillus</taxon>
    </lineage>
</organism>
<dbReference type="GO" id="GO:0016798">
    <property type="term" value="F:hydrolase activity, acting on glycosyl bonds"/>
    <property type="evidence" value="ECO:0007669"/>
    <property type="project" value="InterPro"/>
</dbReference>
<dbReference type="SUPFAM" id="SSF49785">
    <property type="entry name" value="Galactose-binding domain-like"/>
    <property type="match status" value="1"/>
</dbReference>
<dbReference type="Proteomes" id="UP000182836">
    <property type="component" value="Unassembled WGS sequence"/>
</dbReference>
<feature type="domain" description="CBM-cenC" evidence="2">
    <location>
        <begin position="23"/>
        <end position="94"/>
    </location>
</feature>
<dbReference type="InterPro" id="IPR008979">
    <property type="entry name" value="Galactose-bd-like_sf"/>
</dbReference>
<dbReference type="Proteomes" id="UP000037269">
    <property type="component" value="Unassembled WGS sequence"/>
</dbReference>
<keyword evidence="5" id="KW-1185">Reference proteome</keyword>
<dbReference type="RefSeq" id="WP_043068869.1">
    <property type="nucleotide sequence ID" value="NZ_BJOA01000329.1"/>
</dbReference>
<reference evidence="4 6" key="2">
    <citation type="submission" date="2016-10" db="EMBL/GenBank/DDBJ databases">
        <authorList>
            <person name="de Groot N.N."/>
        </authorList>
    </citation>
    <scope>NUCLEOTIDE SEQUENCE [LARGE SCALE GENOMIC DNA]</scope>
    <source>
        <strain evidence="4 6">DSM 2895</strain>
    </source>
</reference>
<dbReference type="EMBL" id="FNED01000007">
    <property type="protein sequence ID" value="SDI73043.1"/>
    <property type="molecule type" value="Genomic_DNA"/>
</dbReference>
<dbReference type="Gene3D" id="2.60.120.260">
    <property type="entry name" value="Galactose-binding domain-like"/>
    <property type="match status" value="1"/>
</dbReference>